<dbReference type="InterPro" id="IPR027417">
    <property type="entry name" value="P-loop_NTPase"/>
</dbReference>
<dbReference type="PANTHER" id="PTHR13696:SF52">
    <property type="entry name" value="PARA FAMILY PROTEIN CT_582"/>
    <property type="match status" value="1"/>
</dbReference>
<evidence type="ECO:0000313" key="2">
    <source>
        <dbReference type="EMBL" id="HGY10029.1"/>
    </source>
</evidence>
<dbReference type="EMBL" id="DRPZ01000212">
    <property type="protein sequence ID" value="HGY10029.1"/>
    <property type="molecule type" value="Genomic_DNA"/>
</dbReference>
<dbReference type="InterPro" id="IPR050678">
    <property type="entry name" value="DNA_Partitioning_ATPase"/>
</dbReference>
<accession>A0A7C4V7K6</accession>
<dbReference type="InterPro" id="IPR025669">
    <property type="entry name" value="AAA_dom"/>
</dbReference>
<comment type="caution">
    <text evidence="2">The sequence shown here is derived from an EMBL/GenBank/DDBJ whole genome shotgun (WGS) entry which is preliminary data.</text>
</comment>
<feature type="domain" description="AAA" evidence="1">
    <location>
        <begin position="1"/>
        <end position="174"/>
    </location>
</feature>
<dbReference type="Gene3D" id="3.40.50.300">
    <property type="entry name" value="P-loop containing nucleotide triphosphate hydrolases"/>
    <property type="match status" value="1"/>
</dbReference>
<organism evidence="2">
    <name type="scientific">Oceanithermus profundus</name>
    <dbReference type="NCBI Taxonomy" id="187137"/>
    <lineage>
        <taxon>Bacteria</taxon>
        <taxon>Thermotogati</taxon>
        <taxon>Deinococcota</taxon>
        <taxon>Deinococci</taxon>
        <taxon>Thermales</taxon>
        <taxon>Thermaceae</taxon>
        <taxon>Oceanithermus</taxon>
    </lineage>
</organism>
<dbReference type="PIRSF" id="PIRSF009320">
    <property type="entry name" value="Nuc_binding_HP_1000"/>
    <property type="match status" value="1"/>
</dbReference>
<dbReference type="PANTHER" id="PTHR13696">
    <property type="entry name" value="P-LOOP CONTAINING NUCLEOSIDE TRIPHOSPHATE HYDROLASE"/>
    <property type="match status" value="1"/>
</dbReference>
<gene>
    <name evidence="2" type="ORF">ENK37_08280</name>
</gene>
<dbReference type="Proteomes" id="UP000885759">
    <property type="component" value="Unassembled WGS sequence"/>
</dbReference>
<dbReference type="PRINTS" id="PR00091">
    <property type="entry name" value="NITROGNASEII"/>
</dbReference>
<dbReference type="Pfam" id="PF13614">
    <property type="entry name" value="AAA_31"/>
    <property type="match status" value="1"/>
</dbReference>
<dbReference type="AlphaFoldDB" id="A0A7C4V7K6"/>
<dbReference type="CDD" id="cd02042">
    <property type="entry name" value="ParAB_family"/>
    <property type="match status" value="1"/>
</dbReference>
<sequence>MKRIGVVNQKGGVGKTTTAVNLATYLALLGRKVLLVDLDPQANATSGLGVAPSPPGEGAAAVLLEGADPASQTVHLENYALDLLPAGEGLVAAAAELLEDPFRLRTRLAEHEGRYDLVLFDAPPSLGPLTLNVLAATEGLIVPLQTEYYALEGIARLVETVEKVRAALNPALRILGIVLTMYDGRTLLAQQVEQNAREHFGDRVFWTVIPRNVRLSEAPSYGEPIAKYAPTSAGAQAYGRLAAEVMRRVEKA</sequence>
<dbReference type="FunFam" id="3.40.50.300:FF:000285">
    <property type="entry name" value="Sporulation initiation inhibitor Soj"/>
    <property type="match status" value="1"/>
</dbReference>
<name>A0A7C4V7K6_9DEIN</name>
<evidence type="ECO:0000259" key="1">
    <source>
        <dbReference type="Pfam" id="PF13614"/>
    </source>
</evidence>
<proteinExistence type="predicted"/>
<dbReference type="SUPFAM" id="SSF52540">
    <property type="entry name" value="P-loop containing nucleoside triphosphate hydrolases"/>
    <property type="match status" value="1"/>
</dbReference>
<protein>
    <submittedName>
        <fullName evidence="2">ParA family protein</fullName>
    </submittedName>
</protein>
<reference evidence="2" key="1">
    <citation type="journal article" date="2020" name="mSystems">
        <title>Genome- and Community-Level Interaction Insights into Carbon Utilization and Element Cycling Functions of Hydrothermarchaeota in Hydrothermal Sediment.</title>
        <authorList>
            <person name="Zhou Z."/>
            <person name="Liu Y."/>
            <person name="Xu W."/>
            <person name="Pan J."/>
            <person name="Luo Z.H."/>
            <person name="Li M."/>
        </authorList>
    </citation>
    <scope>NUCLEOTIDE SEQUENCE [LARGE SCALE GENOMIC DNA]</scope>
    <source>
        <strain evidence="2">HyVt-570</strain>
    </source>
</reference>